<reference evidence="2 3" key="1">
    <citation type="submission" date="2024-03" db="EMBL/GenBank/DDBJ databases">
        <title>Human intestinal bacterial collection.</title>
        <authorList>
            <person name="Pauvert C."/>
            <person name="Hitch T.C.A."/>
            <person name="Clavel T."/>
        </authorList>
    </citation>
    <scope>NUCLEOTIDE SEQUENCE [LARGE SCALE GENOMIC DNA]</scope>
    <source>
        <strain evidence="2 3">CLA-JM-H44</strain>
    </source>
</reference>
<feature type="transmembrane region" description="Helical" evidence="1">
    <location>
        <begin position="14"/>
        <end position="34"/>
    </location>
</feature>
<dbReference type="Proteomes" id="UP001489509">
    <property type="component" value="Unassembled WGS sequence"/>
</dbReference>
<feature type="transmembrane region" description="Helical" evidence="1">
    <location>
        <begin position="46"/>
        <end position="68"/>
    </location>
</feature>
<evidence type="ECO:0000313" key="2">
    <source>
        <dbReference type="EMBL" id="MEQ2441283.1"/>
    </source>
</evidence>
<dbReference type="Pfam" id="PF04531">
    <property type="entry name" value="Phage_holin_1"/>
    <property type="match status" value="1"/>
</dbReference>
<dbReference type="EMBL" id="JBBMFD010000021">
    <property type="protein sequence ID" value="MEQ2441283.1"/>
    <property type="molecule type" value="Genomic_DNA"/>
</dbReference>
<protein>
    <submittedName>
        <fullName evidence="2">Phage holin</fullName>
    </submittedName>
</protein>
<sequence length="95" mass="10733">MNINWKVRLRNPIFWWQAAVSILAPILAYFGLNWEDMTSWPALGNLFVQAVQNPVVVVAVLVSMWHAVTDPTTTGVTDSARALTYDYPNAEKKNK</sequence>
<keyword evidence="1" id="KW-1133">Transmembrane helix</keyword>
<name>A0ABV1E5I4_9FIRM</name>
<organism evidence="2 3">
    <name type="scientific">Solibaculum intestinale</name>
    <dbReference type="NCBI Taxonomy" id="3133165"/>
    <lineage>
        <taxon>Bacteria</taxon>
        <taxon>Bacillati</taxon>
        <taxon>Bacillota</taxon>
        <taxon>Clostridia</taxon>
        <taxon>Eubacteriales</taxon>
        <taxon>Oscillospiraceae</taxon>
        <taxon>Solibaculum</taxon>
    </lineage>
</organism>
<dbReference type="InterPro" id="IPR006485">
    <property type="entry name" value="Phage-like_holin"/>
</dbReference>
<dbReference type="RefSeq" id="WP_349220288.1">
    <property type="nucleotide sequence ID" value="NZ_JBBMFD010000021.1"/>
</dbReference>
<accession>A0ABV1E5I4</accession>
<gene>
    <name evidence="2" type="ORF">WMO26_10640</name>
</gene>
<keyword evidence="3" id="KW-1185">Reference proteome</keyword>
<dbReference type="NCBIfam" id="TIGR01598">
    <property type="entry name" value="holin_phiLC3"/>
    <property type="match status" value="1"/>
</dbReference>
<evidence type="ECO:0000313" key="3">
    <source>
        <dbReference type="Proteomes" id="UP001489509"/>
    </source>
</evidence>
<keyword evidence="1" id="KW-0812">Transmembrane</keyword>
<comment type="caution">
    <text evidence="2">The sequence shown here is derived from an EMBL/GenBank/DDBJ whole genome shotgun (WGS) entry which is preliminary data.</text>
</comment>
<keyword evidence="1" id="KW-0472">Membrane</keyword>
<evidence type="ECO:0000256" key="1">
    <source>
        <dbReference type="SAM" id="Phobius"/>
    </source>
</evidence>
<proteinExistence type="predicted"/>